<keyword evidence="2" id="KW-1133">Transmembrane helix</keyword>
<feature type="domain" description="Cell envelope-related transcriptional attenuator" evidence="3">
    <location>
        <begin position="139"/>
        <end position="296"/>
    </location>
</feature>
<gene>
    <name evidence="5" type="ordered locus">RMDY18_10240</name>
</gene>
<feature type="domain" description="LytR/CpsA/Psr regulator C-terminal" evidence="4">
    <location>
        <begin position="402"/>
        <end position="485"/>
    </location>
</feature>
<dbReference type="Gene3D" id="3.40.630.190">
    <property type="entry name" value="LCP protein"/>
    <property type="match status" value="1"/>
</dbReference>
<evidence type="ECO:0000313" key="5">
    <source>
        <dbReference type="EMBL" id="BAI64856.1"/>
    </source>
</evidence>
<dbReference type="PANTHER" id="PTHR33392">
    <property type="entry name" value="POLYISOPRENYL-TEICHOIC ACID--PEPTIDOGLYCAN TEICHOIC ACID TRANSFERASE TAGU"/>
    <property type="match status" value="1"/>
</dbReference>
<dbReference type="Pfam" id="PF03816">
    <property type="entry name" value="LytR_cpsA_psr"/>
    <property type="match status" value="1"/>
</dbReference>
<keyword evidence="2" id="KW-0812">Transmembrane</keyword>
<evidence type="ECO:0000256" key="1">
    <source>
        <dbReference type="ARBA" id="ARBA00006068"/>
    </source>
</evidence>
<reference evidence="5 6" key="2">
    <citation type="journal article" date="2010" name="J Osaka Dent Univ">
        <title>Isolation and identification of Rothia mucilaginosa from persistent apical periodontitis lesions.</title>
        <authorList>
            <person name="Yamane K."/>
            <person name="Yoshida M."/>
            <person name="Fujihira T."/>
            <person name="Baba T."/>
            <person name="Tsuji N."/>
            <person name="Hayashi H."/>
            <person name="Sugimori C."/>
            <person name="Yamanaka T."/>
            <person name="Mashimo C."/>
            <person name="Nambu T."/>
            <person name="Kawai H."/>
            <person name="Fukushima H."/>
        </authorList>
    </citation>
    <scope>NUCLEOTIDE SEQUENCE [LARGE SCALE GENOMIC DNA]</scope>
    <source>
        <strain evidence="5 6">DY-18</strain>
    </source>
</reference>
<dbReference type="InterPro" id="IPR050922">
    <property type="entry name" value="LytR/CpsA/Psr_CW_biosynth"/>
</dbReference>
<dbReference type="EMBL" id="AP011540">
    <property type="protein sequence ID" value="BAI64856.1"/>
    <property type="molecule type" value="Genomic_DNA"/>
</dbReference>
<evidence type="ECO:0000313" key="6">
    <source>
        <dbReference type="Proteomes" id="UP000001883"/>
    </source>
</evidence>
<dbReference type="PANTHER" id="PTHR33392:SF6">
    <property type="entry name" value="POLYISOPRENYL-TEICHOIC ACID--PEPTIDOGLYCAN TEICHOIC ACID TRANSFERASE TAGU"/>
    <property type="match status" value="1"/>
</dbReference>
<reference evidence="6" key="1">
    <citation type="submission" date="2009-07" db="EMBL/GenBank/DDBJ databases">
        <title>Complete genome sequence of Rothia mucilaginosa DJ.</title>
        <authorList>
            <person name="Yamane K."/>
            <person name="Nambu T."/>
            <person name="Mashimo C."/>
            <person name="Sugimori C."/>
            <person name="Yamanaka T."/>
            <person name="Leung K."/>
            <person name="Fukushima H."/>
        </authorList>
    </citation>
    <scope>NUCLEOTIDE SEQUENCE [LARGE SCALE GENOMIC DNA]</scope>
    <source>
        <strain evidence="6">DY-18</strain>
    </source>
</reference>
<reference evidence="5 6" key="3">
    <citation type="journal article" date="2010" name="Sequencing">
        <title>Complete Genome Sequence of Rothia mucilaginosa DY-18: A Clinical Isolate with Dense Meshwork-Like Structures from a Persistent Apical Periodontitis Lesion.</title>
        <authorList>
            <person name="Yamane K."/>
            <person name="Nambu T."/>
            <person name="Yamanaka T."/>
            <person name="Mashimo C."/>
            <person name="Sugimori C."/>
            <person name="Leung K.-P."/>
            <person name="Fukushima H."/>
        </authorList>
    </citation>
    <scope>NUCLEOTIDE SEQUENCE [LARGE SCALE GENOMIC DNA]</scope>
    <source>
        <strain evidence="5 6">DY-18</strain>
    </source>
</reference>
<evidence type="ECO:0000259" key="3">
    <source>
        <dbReference type="Pfam" id="PF03816"/>
    </source>
</evidence>
<dbReference type="Pfam" id="PF13399">
    <property type="entry name" value="LytR_C"/>
    <property type="match status" value="1"/>
</dbReference>
<dbReference type="eggNOG" id="COG1316">
    <property type="taxonomic scope" value="Bacteria"/>
</dbReference>
<dbReference type="InterPro" id="IPR027381">
    <property type="entry name" value="LytR/CpsA/Psr_C"/>
</dbReference>
<dbReference type="Proteomes" id="UP000001883">
    <property type="component" value="Chromosome"/>
</dbReference>
<sequence length="518" mass="55308">MACRNMCMPPGETFHSHSALIGKSVTLRKHLLTGRKRKGMPQAPRLRSTGRHMRTTVLTSNRNKWIALLTACMLVIVVGFGGVLALRMRNNLHTQELNISNYKDGLENGALDILVIGSDTRKGNNGAYGDEDDRNSEARADVMMLLQISKDRKNVSVLSFPRDLMVDVPQCTDPESGTVYPAEENVQINESLSRGGAGCTVATISRLTGVNIDHFMLVDFNAVKELSKVVGGVQVCVDAPIDDEYSGLKLPAGTSSVEGEQALAFLRSRHGFSDGSDIGRIQAQQGFLSSLLRKVKSEGTLSNPGRLINIAEAITQNVTVDKNLGNISTLVGVGAALGGVDLSNVVFATVPTEPWSQDENRLQVSADAANVFQRLRDDKSLKEEKAPEAPATSAAPVQLDRTVPVSVYNATGLDGRSATIASVIEGLGYTNVTPGTSANPTNFTTVFYSTGYEAEAKEIAAKLNVTRVVATEEVQGVSVTIGTDFPSGEAMEKQEAAIAGNATGQTADQNKCQTAFAY</sequence>
<dbReference type="InterPro" id="IPR004474">
    <property type="entry name" value="LytR_CpsA_psr"/>
</dbReference>
<proteinExistence type="inferred from homology"/>
<dbReference type="KEGG" id="rmu:RMDY18_10240"/>
<protein>
    <submittedName>
        <fullName evidence="5">Transcriptional regulator</fullName>
    </submittedName>
</protein>
<feature type="transmembrane region" description="Helical" evidence="2">
    <location>
        <begin position="65"/>
        <end position="86"/>
    </location>
</feature>
<organism evidence="5 6">
    <name type="scientific">Rothia mucilaginosa (strain DY-18)</name>
    <name type="common">Stomatococcus mucilaginosus</name>
    <dbReference type="NCBI Taxonomy" id="680646"/>
    <lineage>
        <taxon>Bacteria</taxon>
        <taxon>Bacillati</taxon>
        <taxon>Actinomycetota</taxon>
        <taxon>Actinomycetes</taxon>
        <taxon>Micrococcales</taxon>
        <taxon>Micrococcaceae</taxon>
        <taxon>Rothia</taxon>
    </lineage>
</organism>
<dbReference type="AlphaFoldDB" id="D2NT80"/>
<accession>D2NT80</accession>
<evidence type="ECO:0000259" key="4">
    <source>
        <dbReference type="Pfam" id="PF13399"/>
    </source>
</evidence>
<dbReference type="STRING" id="680646.RMDY18_10240"/>
<name>D2NT80_ROTMD</name>
<keyword evidence="2" id="KW-0472">Membrane</keyword>
<comment type="similarity">
    <text evidence="1">Belongs to the LytR/CpsA/Psr (LCP) family.</text>
</comment>
<dbReference type="NCBIfam" id="TIGR00350">
    <property type="entry name" value="lytR_cpsA_psr"/>
    <property type="match status" value="1"/>
</dbReference>
<keyword evidence="6" id="KW-1185">Reference proteome</keyword>
<evidence type="ECO:0000256" key="2">
    <source>
        <dbReference type="SAM" id="Phobius"/>
    </source>
</evidence>
<dbReference type="Gene3D" id="3.30.70.2390">
    <property type="match status" value="1"/>
</dbReference>
<dbReference type="HOGENOM" id="CLU_016455_0_0_11"/>